<reference evidence="1" key="2">
    <citation type="submission" date="2015-03" db="EMBL/GenBank/DDBJ databases">
        <authorList>
            <person name="Chow C.-E.T."/>
            <person name="Winget D.M."/>
            <person name="White R.A.III."/>
            <person name="Hallam S.J."/>
            <person name="Suttle C.A."/>
        </authorList>
    </citation>
    <scope>NUCLEOTIDE SEQUENCE</scope>
    <source>
        <strain evidence="1">Anoxic2_1</strain>
    </source>
</reference>
<sequence length="75" mass="8359">MVYLAVPVVHPPPRRPWNPPDAPGVPFPYLDLVFSGHMPDILIRDRVVALPDPAAAVHLFHLYPGGQKVFEFAHV</sequence>
<dbReference type="EMBL" id="KR029585">
    <property type="protein sequence ID" value="AKH46735.1"/>
    <property type="molecule type" value="Genomic_DNA"/>
</dbReference>
<evidence type="ECO:0000313" key="1">
    <source>
        <dbReference type="EMBL" id="AKH46735.1"/>
    </source>
</evidence>
<reference evidence="1" key="1">
    <citation type="journal article" date="2015" name="Front. Microbiol.">
        <title>Combining genomic sequencing methods to explore viral diversity and reveal potential virus-host interactions.</title>
        <authorList>
            <person name="Chow C.E."/>
            <person name="Winget D.M."/>
            <person name="White R.A.III."/>
            <person name="Hallam S.J."/>
            <person name="Suttle C.A."/>
        </authorList>
    </citation>
    <scope>NUCLEOTIDE SEQUENCE</scope>
    <source>
        <strain evidence="1">Anoxic2_1</strain>
    </source>
</reference>
<accession>A0A0F7L468</accession>
<proteinExistence type="predicted"/>
<protein>
    <submittedName>
        <fullName evidence="1">Terminase</fullName>
    </submittedName>
</protein>
<name>A0A0F7L468_9VIRU</name>
<organism evidence="1">
    <name type="scientific">uncultured marine virus</name>
    <dbReference type="NCBI Taxonomy" id="186617"/>
    <lineage>
        <taxon>Viruses</taxon>
        <taxon>environmental samples</taxon>
    </lineage>
</organism>